<dbReference type="InterPro" id="IPR013855">
    <property type="entry name" value="Cdc37_N_dom"/>
</dbReference>
<dbReference type="GO" id="GO:0050821">
    <property type="term" value="P:protein stabilization"/>
    <property type="evidence" value="ECO:0007669"/>
    <property type="project" value="TreeGrafter"/>
</dbReference>
<accession>A0A8J2X7N2</accession>
<dbReference type="GO" id="GO:0005737">
    <property type="term" value="C:cytoplasm"/>
    <property type="evidence" value="ECO:0007669"/>
    <property type="project" value="UniProtKB-SubCell"/>
</dbReference>
<sequence length="502" mass="58225">MPIDYSKWDKIELSDDSDVEVHPNVDKRSFIKWKQQSIHENRAKRNQDIANMETQISMYGNLNKRVDKLLVSVSDNELADRQSVSRFLNANFDKTEKPQGPNVDPEIPPFNEMVEDLFEQLENDAKKQGKNPKDGSVIRKFVLEHRAKIDRVTAEAKVKLQELYKEKELHISSDDIKTGFDSGFLNKKETEEEERKAANMQKVAAANVSAQKGSEISLPKPRVQFIEYDDVMKLAPETEEFGKLKVGDYKASEKYLLAHMQIISEQQKDALMMTAFEYQMQDNPKRAYQVIHQSELLSYIREIYNTKKISFLHLEQMTEVIQLFFKRVLYNENNPAGRKSFLESVQTKFNHIKNRVKVMEQEQEQEGVETIQLKSLDETTELEVNLPNFESTDPEEQRKVAAFNKLPTKMQDALKTRNLEKVNDVFAEVSLEEAEHYLDLINEAEIIGVKALLENEEDFKHLQDEYKNRNQLEDLNLKEEHNQQSNAAEDKPSGLSTTDTVD</sequence>
<dbReference type="InterPro" id="IPR013873">
    <property type="entry name" value="Cdc37_C"/>
</dbReference>
<keyword evidence="3" id="KW-0963">Cytoplasm</keyword>
<evidence type="ECO:0000259" key="9">
    <source>
        <dbReference type="SMART" id="SM01071"/>
    </source>
</evidence>
<evidence type="ECO:0000256" key="2">
    <source>
        <dbReference type="ARBA" id="ARBA00006222"/>
    </source>
</evidence>
<evidence type="ECO:0000256" key="6">
    <source>
        <dbReference type="SAM" id="MobiDB-lite"/>
    </source>
</evidence>
<dbReference type="SMART" id="SM01070">
    <property type="entry name" value="CDC37_M"/>
    <property type="match status" value="1"/>
</dbReference>
<evidence type="ECO:0000259" key="8">
    <source>
        <dbReference type="SMART" id="SM01070"/>
    </source>
</evidence>
<evidence type="ECO:0000256" key="4">
    <source>
        <dbReference type="ARBA" id="ARBA00023186"/>
    </source>
</evidence>
<dbReference type="EMBL" id="HG316456">
    <property type="protein sequence ID" value="CDF89240.1"/>
    <property type="molecule type" value="Genomic_DNA"/>
</dbReference>
<dbReference type="GO" id="GO:0051082">
    <property type="term" value="F:unfolded protein binding"/>
    <property type="evidence" value="ECO:0007669"/>
    <property type="project" value="TreeGrafter"/>
</dbReference>
<reference evidence="11" key="1">
    <citation type="journal article" date="2013" name="Genome Announc.">
        <title>Genome sequence of the food spoilage yeast Zygosaccharomyces bailii CLIB 213(T).</title>
        <authorList>
            <person name="Galeote V."/>
            <person name="Bigey F."/>
            <person name="Devillers H."/>
            <person name="Neuveglise C."/>
            <person name="Dequin S."/>
        </authorList>
    </citation>
    <scope>NUCLEOTIDE SEQUENCE [LARGE SCALE GENOMIC DNA]</scope>
    <source>
        <strain evidence="11">CLIB 213 / ATCC 58445 / CBS 680 / CCRC 21525 / NBRC 1098 / NCYC 1416 / NRRL Y-2227</strain>
    </source>
</reference>
<dbReference type="SUPFAM" id="SSF101391">
    <property type="entry name" value="Hsp90 co-chaperone CDC37"/>
    <property type="match status" value="1"/>
</dbReference>
<feature type="domain" description="Cdc37 Hsp90 binding" evidence="8">
    <location>
        <begin position="186"/>
        <end position="367"/>
    </location>
</feature>
<feature type="domain" description="Cdc37 C-terminal" evidence="7">
    <location>
        <begin position="384"/>
        <end position="483"/>
    </location>
</feature>
<evidence type="ECO:0000256" key="5">
    <source>
        <dbReference type="ARBA" id="ARBA00031396"/>
    </source>
</evidence>
<dbReference type="SMART" id="SM01069">
    <property type="entry name" value="CDC37_C"/>
    <property type="match status" value="1"/>
</dbReference>
<dbReference type="Pfam" id="PF08564">
    <property type="entry name" value="CDC37_C"/>
    <property type="match status" value="1"/>
</dbReference>
<dbReference type="SMART" id="SM01071">
    <property type="entry name" value="CDC37_N"/>
    <property type="match status" value="1"/>
</dbReference>
<dbReference type="Pfam" id="PF03234">
    <property type="entry name" value="CDC37_N"/>
    <property type="match status" value="1"/>
</dbReference>
<dbReference type="GO" id="GO:0051087">
    <property type="term" value="F:protein-folding chaperone binding"/>
    <property type="evidence" value="ECO:0007669"/>
    <property type="project" value="TreeGrafter"/>
</dbReference>
<dbReference type="InterPro" id="IPR038189">
    <property type="entry name" value="Cdc37_Hsp90-bd_sf"/>
</dbReference>
<evidence type="ECO:0000256" key="1">
    <source>
        <dbReference type="ARBA" id="ARBA00004496"/>
    </source>
</evidence>
<feature type="region of interest" description="Disordered" evidence="6">
    <location>
        <begin position="471"/>
        <end position="502"/>
    </location>
</feature>
<proteinExistence type="inferred from homology"/>
<dbReference type="AlphaFoldDB" id="A0A8J2X7N2"/>
<name>A0A8J2X7N2_ZYGB2</name>
<dbReference type="InterPro" id="IPR004918">
    <property type="entry name" value="Cdc37"/>
</dbReference>
<dbReference type="OrthoDB" id="440202at2759"/>
<evidence type="ECO:0000259" key="7">
    <source>
        <dbReference type="SMART" id="SM01069"/>
    </source>
</evidence>
<dbReference type="GO" id="GO:0031072">
    <property type="term" value="F:heat shock protein binding"/>
    <property type="evidence" value="ECO:0007669"/>
    <property type="project" value="TreeGrafter"/>
</dbReference>
<comment type="similarity">
    <text evidence="2">Belongs to the CDC37 family.</text>
</comment>
<dbReference type="GO" id="GO:0006457">
    <property type="term" value="P:protein folding"/>
    <property type="evidence" value="ECO:0007669"/>
    <property type="project" value="TreeGrafter"/>
</dbReference>
<keyword evidence="11" id="KW-1185">Reference proteome</keyword>
<dbReference type="PANTHER" id="PTHR12800:SF4">
    <property type="entry name" value="HSP90 CO-CHAPERONE CDC37"/>
    <property type="match status" value="1"/>
</dbReference>
<protein>
    <recommendedName>
        <fullName evidence="5">Hsp90 chaperone protein kinase-targeting subunit</fullName>
    </recommendedName>
</protein>
<organism evidence="10 11">
    <name type="scientific">Zygosaccharomyces bailii (strain CLIB 213 / ATCC 58445 / CBS 680 / BCRC 21525 / NBRC 1098 / NCYC 1416 / NRRL Y-2227)</name>
    <dbReference type="NCBI Taxonomy" id="1333698"/>
    <lineage>
        <taxon>Eukaryota</taxon>
        <taxon>Fungi</taxon>
        <taxon>Dikarya</taxon>
        <taxon>Ascomycota</taxon>
        <taxon>Saccharomycotina</taxon>
        <taxon>Saccharomycetes</taxon>
        <taxon>Saccharomycetales</taxon>
        <taxon>Saccharomycetaceae</taxon>
        <taxon>Zygosaccharomyces</taxon>
    </lineage>
</organism>
<comment type="subcellular location">
    <subcellularLocation>
        <location evidence="1">Cytoplasm</location>
    </subcellularLocation>
</comment>
<dbReference type="Gene3D" id="1.20.58.610">
    <property type="entry name" value="Cdc37, Hsp90 binding domain"/>
    <property type="match status" value="1"/>
</dbReference>
<evidence type="ECO:0000256" key="3">
    <source>
        <dbReference type="ARBA" id="ARBA00022490"/>
    </source>
</evidence>
<evidence type="ECO:0000313" key="10">
    <source>
        <dbReference type="EMBL" id="CDF89240.1"/>
    </source>
</evidence>
<dbReference type="PANTHER" id="PTHR12800">
    <property type="entry name" value="CDC37-RELATED"/>
    <property type="match status" value="1"/>
</dbReference>
<evidence type="ECO:0000313" key="11">
    <source>
        <dbReference type="Proteomes" id="UP000019375"/>
    </source>
</evidence>
<gene>
    <name evidence="10" type="ORF">BN860_12508g</name>
</gene>
<feature type="compositionally biased region" description="Basic and acidic residues" evidence="6">
    <location>
        <begin position="471"/>
        <end position="492"/>
    </location>
</feature>
<keyword evidence="4" id="KW-0143">Chaperone</keyword>
<dbReference type="Pfam" id="PF08565">
    <property type="entry name" value="CDC37_M"/>
    <property type="match status" value="1"/>
</dbReference>
<dbReference type="InterPro" id="IPR013874">
    <property type="entry name" value="Cdc37_Hsp90-bd"/>
</dbReference>
<dbReference type="GO" id="GO:0019901">
    <property type="term" value="F:protein kinase binding"/>
    <property type="evidence" value="ECO:0007669"/>
    <property type="project" value="InterPro"/>
</dbReference>
<dbReference type="Proteomes" id="UP000019375">
    <property type="component" value="Unassembled WGS sequence"/>
</dbReference>
<feature type="domain" description="Cdc37 N-terminal" evidence="9">
    <location>
        <begin position="2"/>
        <end position="183"/>
    </location>
</feature>